<comment type="caution">
    <text evidence="8">The sequence shown here is derived from an EMBL/GenBank/DDBJ whole genome shotgun (WGS) entry which is preliminary data.</text>
</comment>
<evidence type="ECO:0000313" key="8">
    <source>
        <dbReference type="EMBL" id="MCP1388554.1"/>
    </source>
</evidence>
<keyword evidence="5 6" id="KW-0460">Magnesium</keyword>
<dbReference type="InterPro" id="IPR022907">
    <property type="entry name" value="VapC_family"/>
</dbReference>
<protein>
    <recommendedName>
        <fullName evidence="6">Ribonuclease VapC</fullName>
        <shortName evidence="6">RNase VapC</shortName>
        <ecNumber evidence="6">3.1.-.-</ecNumber>
    </recommendedName>
    <alternativeName>
        <fullName evidence="6">Toxin VapC</fullName>
    </alternativeName>
</protein>
<gene>
    <name evidence="6" type="primary">vapC</name>
    <name evidence="8" type="ORF">M5J20_10250</name>
</gene>
<dbReference type="Gene3D" id="3.40.50.1010">
    <property type="entry name" value="5'-nuclease"/>
    <property type="match status" value="1"/>
</dbReference>
<reference evidence="8" key="1">
    <citation type="submission" date="2022-05" db="EMBL/GenBank/DDBJ databases">
        <title>Corynebacterium sp. TA-R-1 sp. nov., isolated from human feces.</title>
        <authorList>
            <person name="Shamsuzzaman M."/>
            <person name="Dahal R.H."/>
        </authorList>
    </citation>
    <scope>NUCLEOTIDE SEQUENCE</scope>
    <source>
        <strain evidence="8">TA-R-1</strain>
    </source>
</reference>
<evidence type="ECO:0000256" key="3">
    <source>
        <dbReference type="ARBA" id="ARBA00022723"/>
    </source>
</evidence>
<keyword evidence="2 6" id="KW-0540">Nuclease</keyword>
<keyword evidence="6" id="KW-0800">Toxin</keyword>
<keyword evidence="4 6" id="KW-0378">Hydrolase</keyword>
<evidence type="ECO:0000256" key="5">
    <source>
        <dbReference type="ARBA" id="ARBA00022842"/>
    </source>
</evidence>
<dbReference type="SUPFAM" id="SSF88723">
    <property type="entry name" value="PIN domain-like"/>
    <property type="match status" value="1"/>
</dbReference>
<evidence type="ECO:0000259" key="7">
    <source>
        <dbReference type="Pfam" id="PF01850"/>
    </source>
</evidence>
<evidence type="ECO:0000256" key="1">
    <source>
        <dbReference type="ARBA" id="ARBA00022649"/>
    </source>
</evidence>
<dbReference type="HAMAP" id="MF_00265">
    <property type="entry name" value="VapC_Nob1"/>
    <property type="match status" value="1"/>
</dbReference>
<dbReference type="CDD" id="cd18678">
    <property type="entry name" value="PIN_MtVapC25_VapC33-like"/>
    <property type="match status" value="1"/>
</dbReference>
<keyword evidence="9" id="KW-1185">Reference proteome</keyword>
<accession>A0ABT1G3H5</accession>
<name>A0ABT1G3H5_9CORY</name>
<feature type="binding site" evidence="6">
    <location>
        <position position="107"/>
    </location>
    <ligand>
        <name>Mg(2+)</name>
        <dbReference type="ChEBI" id="CHEBI:18420"/>
    </ligand>
</feature>
<evidence type="ECO:0000256" key="2">
    <source>
        <dbReference type="ARBA" id="ARBA00022722"/>
    </source>
</evidence>
<keyword evidence="1 6" id="KW-1277">Toxin-antitoxin system</keyword>
<dbReference type="EMBL" id="JAMFTQ010000018">
    <property type="protein sequence ID" value="MCP1388554.1"/>
    <property type="molecule type" value="Genomic_DNA"/>
</dbReference>
<dbReference type="Proteomes" id="UP001204000">
    <property type="component" value="Unassembled WGS sequence"/>
</dbReference>
<proteinExistence type="inferred from homology"/>
<organism evidence="8 9">
    <name type="scientific">Corynebacterium stercoris</name>
    <dbReference type="NCBI Taxonomy" id="2943490"/>
    <lineage>
        <taxon>Bacteria</taxon>
        <taxon>Bacillati</taxon>
        <taxon>Actinomycetota</taxon>
        <taxon>Actinomycetes</taxon>
        <taxon>Mycobacteriales</taxon>
        <taxon>Corynebacteriaceae</taxon>
        <taxon>Corynebacterium</taxon>
    </lineage>
</organism>
<dbReference type="EC" id="3.1.-.-" evidence="6"/>
<comment type="cofactor">
    <cofactor evidence="6">
        <name>Mg(2+)</name>
        <dbReference type="ChEBI" id="CHEBI:18420"/>
    </cofactor>
</comment>
<feature type="domain" description="PIN" evidence="7">
    <location>
        <begin position="1"/>
        <end position="132"/>
    </location>
</feature>
<comment type="similarity">
    <text evidence="6">Belongs to the PINc/VapC protein family.</text>
</comment>
<sequence>MIIDANILIYAVDTESQHHEVAHRWLTNAMNGPERVGLPWVSLIAFQRITTHSRIYRSPLDPTQASDIIQAWLEHPNTWVPSAGERHAGILRSLTVRSGATGNLVTDAHLAALAIEHGASLASFDEDYRNFPDLRWIHPARQ</sequence>
<evidence type="ECO:0000313" key="9">
    <source>
        <dbReference type="Proteomes" id="UP001204000"/>
    </source>
</evidence>
<dbReference type="InterPro" id="IPR006226">
    <property type="entry name" value="Mtu_PIN"/>
</dbReference>
<dbReference type="NCBIfam" id="TIGR00028">
    <property type="entry name" value="Mtu_PIN_fam"/>
    <property type="match status" value="1"/>
</dbReference>
<dbReference type="InterPro" id="IPR029060">
    <property type="entry name" value="PIN-like_dom_sf"/>
</dbReference>
<evidence type="ECO:0000256" key="6">
    <source>
        <dbReference type="HAMAP-Rule" id="MF_00265"/>
    </source>
</evidence>
<dbReference type="InterPro" id="IPR002716">
    <property type="entry name" value="PIN_dom"/>
</dbReference>
<evidence type="ECO:0000256" key="4">
    <source>
        <dbReference type="ARBA" id="ARBA00022801"/>
    </source>
</evidence>
<dbReference type="RefSeq" id="WP_253579270.1">
    <property type="nucleotide sequence ID" value="NZ_JAMFTQ010000018.1"/>
</dbReference>
<dbReference type="Pfam" id="PF01850">
    <property type="entry name" value="PIN"/>
    <property type="match status" value="1"/>
</dbReference>
<comment type="function">
    <text evidence="6">Toxic component of a toxin-antitoxin (TA) system. An RNase.</text>
</comment>
<keyword evidence="3 6" id="KW-0479">Metal-binding</keyword>
<feature type="binding site" evidence="6">
    <location>
        <position position="4"/>
    </location>
    <ligand>
        <name>Mg(2+)</name>
        <dbReference type="ChEBI" id="CHEBI:18420"/>
    </ligand>
</feature>